<feature type="transmembrane region" description="Helical" evidence="1">
    <location>
        <begin position="298"/>
        <end position="318"/>
    </location>
</feature>
<keyword evidence="1" id="KW-0472">Membrane</keyword>
<dbReference type="Proteomes" id="UP000664109">
    <property type="component" value="Unassembled WGS sequence"/>
</dbReference>
<comment type="caution">
    <text evidence="2">The sequence shown here is derived from an EMBL/GenBank/DDBJ whole genome shotgun (WGS) entry which is preliminary data.</text>
</comment>
<feature type="transmembrane region" description="Helical" evidence="1">
    <location>
        <begin position="135"/>
        <end position="159"/>
    </location>
</feature>
<keyword evidence="1" id="KW-0812">Transmembrane</keyword>
<accession>A0ABS2UXK9</accession>
<feature type="transmembrane region" description="Helical" evidence="1">
    <location>
        <begin position="59"/>
        <end position="79"/>
    </location>
</feature>
<feature type="transmembrane region" description="Helical" evidence="1">
    <location>
        <begin position="187"/>
        <end position="207"/>
    </location>
</feature>
<name>A0ABS2UXK9_9ACTN</name>
<feature type="transmembrane region" description="Helical" evidence="1">
    <location>
        <begin position="259"/>
        <end position="278"/>
    </location>
</feature>
<gene>
    <name evidence="2" type="ORF">JE024_26920</name>
</gene>
<protein>
    <recommendedName>
        <fullName evidence="4">Aromatic ring-opening dioxygenase LigA</fullName>
    </recommendedName>
</protein>
<dbReference type="RefSeq" id="WP_205376056.1">
    <property type="nucleotide sequence ID" value="NZ_JAFEJA010000001.1"/>
</dbReference>
<evidence type="ECO:0000256" key="1">
    <source>
        <dbReference type="SAM" id="Phobius"/>
    </source>
</evidence>
<organism evidence="2 3">
    <name type="scientific">Streptomyces zhihengii</name>
    <dbReference type="NCBI Taxonomy" id="1818004"/>
    <lineage>
        <taxon>Bacteria</taxon>
        <taxon>Bacillati</taxon>
        <taxon>Actinomycetota</taxon>
        <taxon>Actinomycetes</taxon>
        <taxon>Kitasatosporales</taxon>
        <taxon>Streptomycetaceae</taxon>
        <taxon>Streptomyces</taxon>
    </lineage>
</organism>
<feature type="transmembrane region" description="Helical" evidence="1">
    <location>
        <begin position="91"/>
        <end position="115"/>
    </location>
</feature>
<evidence type="ECO:0000313" key="2">
    <source>
        <dbReference type="EMBL" id="MBM9622306.1"/>
    </source>
</evidence>
<feature type="transmembrane region" description="Helical" evidence="1">
    <location>
        <begin position="21"/>
        <end position="39"/>
    </location>
</feature>
<keyword evidence="3" id="KW-1185">Reference proteome</keyword>
<feature type="transmembrane region" description="Helical" evidence="1">
    <location>
        <begin position="227"/>
        <end position="247"/>
    </location>
</feature>
<evidence type="ECO:0008006" key="4">
    <source>
        <dbReference type="Google" id="ProtNLM"/>
    </source>
</evidence>
<keyword evidence="1" id="KW-1133">Transmembrane helix</keyword>
<evidence type="ECO:0000313" key="3">
    <source>
        <dbReference type="Proteomes" id="UP000664109"/>
    </source>
</evidence>
<sequence>MTPTVPSGILRPGPLRPALRALAIASCLPYLALKAAWIAGSRIGIPDGSVLLENRAVTAAANGLTVLMDGAVIVLALLLTRPWGLRVRAWLLTVPMWAATGLLAPIMVGFPLHLATGALGGSSTRDVSDEPFLDAWVFDVVYTGFIVQGIALGTLFVLYARQRWGHLWQGTLWELPSAATGPRMRGCAVAGALLALGPAVMHVLWAAGSTRALPPRTVAERSTDFRVLEAMHASFAVVAAAAVLVLAFRAVPAWPLRPVLAVAWTSAGALGAWGGWMLLATLLPSSDDANRATVPLTLTYAGAMISGLLLSCAIAALLRRRDT</sequence>
<proteinExistence type="predicted"/>
<dbReference type="EMBL" id="JAFEJA010000001">
    <property type="protein sequence ID" value="MBM9622306.1"/>
    <property type="molecule type" value="Genomic_DNA"/>
</dbReference>
<reference evidence="2 3" key="1">
    <citation type="journal article" date="2016" name="Arch. Microbiol.">
        <title>Streptomyces zhihengii sp. nov., isolated from rhizospheric soil of Psammosilene tunicoides.</title>
        <authorList>
            <person name="Huang M.J."/>
            <person name="Fei J.J."/>
            <person name="Salam N."/>
            <person name="Kim C.J."/>
            <person name="Hozzein W.N."/>
            <person name="Xiao M."/>
            <person name="Huang H.Q."/>
            <person name="Li W.J."/>
        </authorList>
    </citation>
    <scope>NUCLEOTIDE SEQUENCE [LARGE SCALE GENOMIC DNA]</scope>
    <source>
        <strain evidence="2 3">YIM T102</strain>
    </source>
</reference>